<evidence type="ECO:0000256" key="1">
    <source>
        <dbReference type="SAM" id="MobiDB-lite"/>
    </source>
</evidence>
<proteinExistence type="predicted"/>
<dbReference type="PANTHER" id="PTHR42717:SF1">
    <property type="entry name" value="IMIDAZOLONEPROPIONASE AND RELATED AMIDOHYDROLASES"/>
    <property type="match status" value="1"/>
</dbReference>
<dbReference type="Proteomes" id="UP000292564">
    <property type="component" value="Unassembled WGS sequence"/>
</dbReference>
<keyword evidence="4" id="KW-1185">Reference proteome</keyword>
<dbReference type="NCBIfam" id="NF006689">
    <property type="entry name" value="PRK09237.1"/>
    <property type="match status" value="1"/>
</dbReference>
<protein>
    <submittedName>
        <fullName evidence="3">Dihydroorotase</fullName>
    </submittedName>
</protein>
<evidence type="ECO:0000313" key="4">
    <source>
        <dbReference type="Proteomes" id="UP000292564"/>
    </source>
</evidence>
<comment type="caution">
    <text evidence="3">The sequence shown here is derived from an EMBL/GenBank/DDBJ whole genome shotgun (WGS) entry which is preliminary data.</text>
</comment>
<organism evidence="3 4">
    <name type="scientific">Krasilnikovia cinnamomea</name>
    <dbReference type="NCBI Taxonomy" id="349313"/>
    <lineage>
        <taxon>Bacteria</taxon>
        <taxon>Bacillati</taxon>
        <taxon>Actinomycetota</taxon>
        <taxon>Actinomycetes</taxon>
        <taxon>Micromonosporales</taxon>
        <taxon>Micromonosporaceae</taxon>
        <taxon>Krasilnikovia</taxon>
    </lineage>
</organism>
<name>A0A4Q7ZE51_9ACTN</name>
<evidence type="ECO:0000313" key="3">
    <source>
        <dbReference type="EMBL" id="RZU48980.1"/>
    </source>
</evidence>
<feature type="region of interest" description="Disordered" evidence="1">
    <location>
        <begin position="406"/>
        <end position="468"/>
    </location>
</feature>
<dbReference type="InterPro" id="IPR020043">
    <property type="entry name" value="Deacetylase_Atu3266-like"/>
</dbReference>
<dbReference type="Gene3D" id="3.20.20.140">
    <property type="entry name" value="Metal-dependent hydrolases"/>
    <property type="match status" value="1"/>
</dbReference>
<dbReference type="SUPFAM" id="SSF51338">
    <property type="entry name" value="Composite domain of metallo-dependent hydrolases"/>
    <property type="match status" value="1"/>
</dbReference>
<feature type="domain" description="Amidohydrolase-related" evidence="2">
    <location>
        <begin position="56"/>
        <end position="331"/>
    </location>
</feature>
<dbReference type="GO" id="GO:0019213">
    <property type="term" value="F:deacetylase activity"/>
    <property type="evidence" value="ECO:0007669"/>
    <property type="project" value="InterPro"/>
</dbReference>
<gene>
    <name evidence="3" type="ORF">EV385_0714</name>
</gene>
<accession>A0A4Q7ZE51</accession>
<dbReference type="GO" id="GO:0016810">
    <property type="term" value="F:hydrolase activity, acting on carbon-nitrogen (but not peptide) bonds"/>
    <property type="evidence" value="ECO:0007669"/>
    <property type="project" value="InterPro"/>
</dbReference>
<sequence>MPGPYDLLLAGGDVLDPGGGHTGRLDVAVREGRIAAIGPGLGPAARTVVDVAGRLITPGLVDLHTHVHPGAGYWGVDPDPIAWYTGVTTWVDAGSAGAYTLDGLRDFAGGRRVRVAALLNISGPGLAARTGECRDLSTCDVAVAIDTVLAHRDLIRGVKVRVDAEAVGGNEVEPLRRALAVADACGVPVMAHVGAAPPDPAEVLDLLRPGDIVTHCASGIAAPLGPSARAAHERGVLFDVGHGSGGFAFDVLEAQLDAGLRPYTISTDLHARSVHGPVFDLPTTMAKLLAVGMSLPDVVAAATVHPARALRLDAGTLTPGAPADLAVFAVEPGEFEVVDAHRQARRAPVRLINEATYVAGRRLEPRLPAPPPSWIPLTDAQHAALRRRERDVRALLAAPLVGVDGLAEQFPRPPRSTAGPSRPARSTAEPSRPPRSTADSSRMPPTGPVASPRQGTGQLPEPTTPVQE</sequence>
<dbReference type="OrthoDB" id="9807210at2"/>
<dbReference type="RefSeq" id="WP_130508134.1">
    <property type="nucleotide sequence ID" value="NZ_SHKY01000001.1"/>
</dbReference>
<dbReference type="InterPro" id="IPR006680">
    <property type="entry name" value="Amidohydro-rel"/>
</dbReference>
<dbReference type="SUPFAM" id="SSF51556">
    <property type="entry name" value="Metallo-dependent hydrolases"/>
    <property type="match status" value="1"/>
</dbReference>
<evidence type="ECO:0000259" key="2">
    <source>
        <dbReference type="Pfam" id="PF01979"/>
    </source>
</evidence>
<reference evidence="3 4" key="1">
    <citation type="submission" date="2019-02" db="EMBL/GenBank/DDBJ databases">
        <title>Sequencing the genomes of 1000 actinobacteria strains.</title>
        <authorList>
            <person name="Klenk H.-P."/>
        </authorList>
    </citation>
    <scope>NUCLEOTIDE SEQUENCE [LARGE SCALE GENOMIC DNA]</scope>
    <source>
        <strain evidence="3 4">DSM 45162</strain>
    </source>
</reference>
<dbReference type="Gene3D" id="2.30.40.10">
    <property type="entry name" value="Urease, subunit C, domain 1"/>
    <property type="match status" value="1"/>
</dbReference>
<dbReference type="AlphaFoldDB" id="A0A4Q7ZE51"/>
<dbReference type="InterPro" id="IPR011059">
    <property type="entry name" value="Metal-dep_hydrolase_composite"/>
</dbReference>
<dbReference type="Pfam" id="PF01979">
    <property type="entry name" value="Amidohydro_1"/>
    <property type="match status" value="1"/>
</dbReference>
<dbReference type="EMBL" id="SHKY01000001">
    <property type="protein sequence ID" value="RZU48980.1"/>
    <property type="molecule type" value="Genomic_DNA"/>
</dbReference>
<dbReference type="PANTHER" id="PTHR42717">
    <property type="entry name" value="DIHYDROOROTASE-RELATED"/>
    <property type="match status" value="1"/>
</dbReference>
<dbReference type="InterPro" id="IPR032466">
    <property type="entry name" value="Metal_Hydrolase"/>
</dbReference>